<evidence type="ECO:0000313" key="2">
    <source>
        <dbReference type="Proteomes" id="UP000281171"/>
    </source>
</evidence>
<accession>A0A3M6QVY9</accession>
<dbReference type="RefSeq" id="WP_122248715.1">
    <property type="nucleotide sequence ID" value="NZ_RDQK01000024.1"/>
</dbReference>
<dbReference type="InterPro" id="IPR045944">
    <property type="entry name" value="DUF6364"/>
</dbReference>
<dbReference type="Proteomes" id="UP000281171">
    <property type="component" value="Unassembled WGS sequence"/>
</dbReference>
<reference evidence="1 2" key="1">
    <citation type="submission" date="2018-10" db="EMBL/GenBank/DDBJ databases">
        <title>Comamonadaceae CDC group NO-1 genome sequencing and assembly.</title>
        <authorList>
            <person name="Bernier A.-M."/>
            <person name="Bernard K."/>
        </authorList>
    </citation>
    <scope>NUCLEOTIDE SEQUENCE [LARGE SCALE GENOMIC DNA]</scope>
    <source>
        <strain evidence="1 2">NML180581</strain>
    </source>
</reference>
<evidence type="ECO:0000313" key="1">
    <source>
        <dbReference type="EMBL" id="RMX07175.1"/>
    </source>
</evidence>
<protein>
    <submittedName>
        <fullName evidence="1">Uncharacterized protein</fullName>
    </submittedName>
</protein>
<dbReference type="EMBL" id="RDQK01000024">
    <property type="protein sequence ID" value="RMX07175.1"/>
    <property type="molecule type" value="Genomic_DNA"/>
</dbReference>
<gene>
    <name evidence="1" type="ORF">EBQ24_09845</name>
</gene>
<sequence length="92" mass="9952">MQTQLTLWLDADLLRQVEAHAEREGQSIAALVEGYFAQLAQLPAPGASSASLDTPAKSAAPVTARLLGALHGLQEDEKSAWRQHVQQKHGRN</sequence>
<organism evidence="1 2">
    <name type="scientific">Allofranklinella schreckenbergeri</name>
    <dbReference type="NCBI Taxonomy" id="1076744"/>
    <lineage>
        <taxon>Bacteria</taxon>
        <taxon>Pseudomonadati</taxon>
        <taxon>Pseudomonadota</taxon>
        <taxon>Betaproteobacteria</taxon>
        <taxon>Burkholderiales</taxon>
        <taxon>Comamonadaceae</taxon>
        <taxon>Allofranklinella</taxon>
    </lineage>
</organism>
<dbReference type="AlphaFoldDB" id="A0A3M6QVY9"/>
<proteinExistence type="predicted"/>
<dbReference type="Pfam" id="PF19891">
    <property type="entry name" value="DUF6364"/>
    <property type="match status" value="1"/>
</dbReference>
<name>A0A3M6QVY9_9BURK</name>
<comment type="caution">
    <text evidence="1">The sequence shown here is derived from an EMBL/GenBank/DDBJ whole genome shotgun (WGS) entry which is preliminary data.</text>
</comment>